<dbReference type="Pfam" id="PF17962">
    <property type="entry name" value="bMG6"/>
    <property type="match status" value="1"/>
</dbReference>
<dbReference type="Gene3D" id="2.60.40.1930">
    <property type="match status" value="1"/>
</dbReference>
<dbReference type="Pfam" id="PF07703">
    <property type="entry name" value="A2M_BRD"/>
    <property type="match status" value="1"/>
</dbReference>
<dbReference type="Gene3D" id="1.50.10.20">
    <property type="match status" value="1"/>
</dbReference>
<dbReference type="PROSITE" id="PS50948">
    <property type="entry name" value="PAN"/>
    <property type="match status" value="1"/>
</dbReference>
<reference evidence="6 7" key="1">
    <citation type="submission" date="2018-05" db="EMBL/GenBank/DDBJ databases">
        <title>Acuticoccus sediminis sp. nov., isolated from deep-sea sediment of Indian Ocean.</title>
        <authorList>
            <person name="Liu X."/>
            <person name="Lai Q."/>
            <person name="Du Y."/>
            <person name="Sun F."/>
            <person name="Zhang X."/>
            <person name="Wang S."/>
            <person name="Shao Z."/>
        </authorList>
    </citation>
    <scope>NUCLEOTIDE SEQUENCE [LARGE SCALE GENOMIC DNA]</scope>
    <source>
        <strain evidence="6 7">PTG4-2</strain>
    </source>
</reference>
<evidence type="ECO:0000313" key="7">
    <source>
        <dbReference type="Proteomes" id="UP000249590"/>
    </source>
</evidence>
<dbReference type="InterPro" id="IPR051802">
    <property type="entry name" value="YfhM-like"/>
</dbReference>
<dbReference type="Pfam" id="PF11974">
    <property type="entry name" value="bMG3"/>
    <property type="match status" value="1"/>
</dbReference>
<dbReference type="InterPro" id="IPR008930">
    <property type="entry name" value="Terpenoid_cyclase/PrenylTrfase"/>
</dbReference>
<dbReference type="CDD" id="cd02891">
    <property type="entry name" value="A2M_like"/>
    <property type="match status" value="1"/>
</dbReference>
<evidence type="ECO:0000256" key="2">
    <source>
        <dbReference type="ARBA" id="ARBA00022729"/>
    </source>
</evidence>
<dbReference type="InterPro" id="IPR041203">
    <property type="entry name" value="Bact_A2M_MG5"/>
</dbReference>
<dbReference type="SMART" id="SM01419">
    <property type="entry name" value="Thiol-ester_cl"/>
    <property type="match status" value="1"/>
</dbReference>
<evidence type="ECO:0000256" key="1">
    <source>
        <dbReference type="ARBA" id="ARBA00010556"/>
    </source>
</evidence>
<name>A0A8B2NN78_9HYPH</name>
<dbReference type="InterPro" id="IPR041246">
    <property type="entry name" value="Bact_MG10"/>
</dbReference>
<protein>
    <recommendedName>
        <fullName evidence="5">Apple domain-containing protein</fullName>
    </recommendedName>
</protein>
<comment type="similarity">
    <text evidence="1">Belongs to the protease inhibitor I39 (alpha-2-macroglobulin) family. Bacterial alpha-2-macroglobulin subfamily.</text>
</comment>
<dbReference type="InterPro" id="IPR049120">
    <property type="entry name" value="A2M_bMG2"/>
</dbReference>
<keyword evidence="7" id="KW-1185">Reference proteome</keyword>
<dbReference type="SUPFAM" id="SSF57414">
    <property type="entry name" value="Hairpin loop containing domain-like"/>
    <property type="match status" value="1"/>
</dbReference>
<dbReference type="Pfam" id="PF14295">
    <property type="entry name" value="PAN_4"/>
    <property type="match status" value="1"/>
</dbReference>
<dbReference type="RefSeq" id="WP_111350917.1">
    <property type="nucleotide sequence ID" value="NZ_QHHQ01000007.1"/>
</dbReference>
<dbReference type="SMART" id="SM01359">
    <property type="entry name" value="A2M_N_2"/>
    <property type="match status" value="1"/>
</dbReference>
<dbReference type="InterPro" id="IPR047565">
    <property type="entry name" value="Alpha-macroglob_thiol-ester_cl"/>
</dbReference>
<evidence type="ECO:0000313" key="6">
    <source>
        <dbReference type="EMBL" id="RAH98177.1"/>
    </source>
</evidence>
<gene>
    <name evidence="6" type="ORF">DLJ53_26020</name>
</gene>
<sequence>MDHTTTGATRRPGTRERLAMKAATYARHAAGFTRSTAGLAAKVAAVALVAGLAGTGTAFADRTLERLSDFDLPGADYRTLRSVPLEQCEDACLGDSGCAAFTYNERARWCFLKSTVGERVSYPGATSGIVRETADPGQTLPLPDIAYLPASLEADAGRLEAQLAAVRRTRSKVGLITPALAETASRQRADDYLALAESLRNANFEDYFDRQEATRIAGAAAYLGLKSAISPPQQGRALALISRVMEDQGLFRPAIEASAASLSLYLNATERDRLAELRSQHGFRVLDYNVDSDTTAPRLCIQFSEALSGEATDLQRFVTVDGIADPTISVEASQLCVEGLEHGGRYIVTVREGLPSTVSETLAKPAEFRAYVRDRSPLARFETNRFVLPAAAQGVPVTSVNSEELELKLYRVNDRNIADVVRRDDFKRALYPYEADDITEESGSLVWEGTLSVENTRNEDVRTLIPLDNIIRRTEPGVYVMTAVPVELADRSNPMATQWFVVSDLGLSTFSSGGTVDVFVRSLLSADALDGVEVTLLARNDEVLATATTDADGHARLVSSAPTDGGQAPVLVTAHAGEDYAFLPLKGSAFELTDRGVSGRAAPGPVDAFLATERGVYRGGETVHLTALVRDDSARALPLPVTVRLTRPDGVVSRTLTARADSAGGLALDMPLTSNAATGTWTVAAYIDPKGNAVGQTTFLVEDYVPQRIEVNVTSALEEVTAGGVIDATVKAEFLYGAPAADLIMEGSLTVRQAAGLEGFDGYRFGLVQEPFTPTRTPLFDLPRTGSGGLAQLAVKVPELEDVSAALEARLVISVREPGGRQVSDALTLPLATDRPLIGIRPKFSDGRVGEGTRAGFDVIALSSAHERIPAGAEWTLTRISRDYQWYRRGGSWFYDSVDRLEEVARGTVDIEAGNPAAISVPVEWGRYRLEVVDQSDERIASSVAFDGGWVSEEGAADTPDILEVHLDKESYSPGETATLRIVPRYAGKALVTVLSGGVRHHRLVDVPATGADVPLTVEDGWAPGAYVAATLFRPVEIAAGSQPLPQRSIGIAHMSVGTAERRLDVAIDAPDMTGPRQTLDVPVTVGNLDPGETAYLTLAAVDVGILNITGYEAPDAAEHYLGQRRLAVELRDLYGDLIDASGALRGRIRSGGDGPGSGTEALPLSEEPVALFTGVLTAGPDGKAMASLDIPSFNGTLRLMAIVWTDDKVGNADRDMVVRDPVVVAGTLPRFLAPGDATRMRIDLHNVAHAAGEYRLAVAAGGPVALDREAETFTLDQDERTSFEIPLSATGVGEATIIARLDGPDGLSIAKDYTLVVRPAAAEVRERRVSVLNPGESLTLSDTILRPYDSDAEVTLSVGEGDLDIAGLLRMLDRFPYGCSEQTVSRALPLLYVNDVGKALGIDPDTELPERIRQAVSRVLANQSSSGGFGLWSPGYDLWLTAYVMDFLTRAREAGYEVPTIAFQSGLDRLQSVLSYVGDIEGERGAEIAYAIYVLARNGRAAIGDVRYFAEERLDDFPAPLARAQLAASLALNGDEGLAERIFATALPEAFDLPRLFRVDFGTSVRDAAAIVALAAESRVSAPVLDDLEARLDALRAGLERNYSTQEAAWLLLSANALRGSTSDVSVDGVTTKAPFSRGVTRDELAGGLLLSNLEDRPLAVATTVTGSPLAPQPPVQAGLTVERTFHTLEGEEIDISSVAQNTRIVVSVTFTKTVGDAMHVMLTDLLPAGFEIENPRLVGENDLAAIPLARSGQSPEHTEFRDDRFAAAWDLSRGSQDVPITVSYIVRAVTPGTFTLPASEVSAMYQPNFVARSEAGFVSVVPTR</sequence>
<dbReference type="InterPro" id="IPR011626">
    <property type="entry name" value="Alpha-macroglobulin_TED"/>
</dbReference>
<dbReference type="Pfam" id="PF21142">
    <property type="entry name" value="A2M_bMG2"/>
    <property type="match status" value="1"/>
</dbReference>
<dbReference type="PANTHER" id="PTHR40094:SF1">
    <property type="entry name" value="UBIQUITIN DOMAIN-CONTAINING PROTEIN"/>
    <property type="match status" value="1"/>
</dbReference>
<dbReference type="GO" id="GO:0005615">
    <property type="term" value="C:extracellular space"/>
    <property type="evidence" value="ECO:0007669"/>
    <property type="project" value="InterPro"/>
</dbReference>
<dbReference type="Proteomes" id="UP000249590">
    <property type="component" value="Unassembled WGS sequence"/>
</dbReference>
<feature type="domain" description="Apple" evidence="5">
    <location>
        <begin position="59"/>
        <end position="134"/>
    </location>
</feature>
<dbReference type="PIRSF" id="PIRSF038980">
    <property type="entry name" value="A2M_bac"/>
    <property type="match status" value="1"/>
</dbReference>
<dbReference type="Pfam" id="PF07678">
    <property type="entry name" value="TED_complement"/>
    <property type="match status" value="1"/>
</dbReference>
<evidence type="ECO:0000256" key="3">
    <source>
        <dbReference type="ARBA" id="ARBA00022737"/>
    </source>
</evidence>
<keyword evidence="4" id="KW-1015">Disulfide bond</keyword>
<dbReference type="InterPro" id="IPR003609">
    <property type="entry name" value="Pan_app"/>
</dbReference>
<comment type="caution">
    <text evidence="6">The sequence shown here is derived from an EMBL/GenBank/DDBJ whole genome shotgun (WGS) entry which is preliminary data.</text>
</comment>
<dbReference type="Pfam" id="PF17973">
    <property type="entry name" value="bMG10"/>
    <property type="match status" value="1"/>
</dbReference>
<dbReference type="InterPro" id="IPR011625">
    <property type="entry name" value="A2M_N_BRD"/>
</dbReference>
<evidence type="ECO:0000256" key="4">
    <source>
        <dbReference type="ARBA" id="ARBA00023157"/>
    </source>
</evidence>
<dbReference type="InterPro" id="IPR021868">
    <property type="entry name" value="Alpha_2_Macroglob_MG3"/>
</dbReference>
<proteinExistence type="inferred from homology"/>
<dbReference type="InterPro" id="IPR002890">
    <property type="entry name" value="MG2"/>
</dbReference>
<evidence type="ECO:0000259" key="5">
    <source>
        <dbReference type="PROSITE" id="PS50948"/>
    </source>
</evidence>
<keyword evidence="3" id="KW-0677">Repeat</keyword>
<dbReference type="InterPro" id="IPR026284">
    <property type="entry name" value="A2MG_proteobact"/>
</dbReference>
<dbReference type="GO" id="GO:0006508">
    <property type="term" value="P:proteolysis"/>
    <property type="evidence" value="ECO:0007669"/>
    <property type="project" value="InterPro"/>
</dbReference>
<dbReference type="InterPro" id="IPR000177">
    <property type="entry name" value="Apple"/>
</dbReference>
<dbReference type="CDD" id="cd01100">
    <property type="entry name" value="APPLE_Factor_XI_like"/>
    <property type="match status" value="1"/>
</dbReference>
<dbReference type="Gene3D" id="3.50.4.10">
    <property type="entry name" value="Hepatocyte Growth Factor"/>
    <property type="match status" value="1"/>
</dbReference>
<dbReference type="Pfam" id="PF17972">
    <property type="entry name" value="bMG5"/>
    <property type="match status" value="1"/>
</dbReference>
<keyword evidence="2" id="KW-0732">Signal</keyword>
<dbReference type="SUPFAM" id="SSF48239">
    <property type="entry name" value="Terpenoid cyclases/Protein prenyltransferases"/>
    <property type="match status" value="1"/>
</dbReference>
<dbReference type="InterPro" id="IPR041462">
    <property type="entry name" value="Bact_A2M_MG6"/>
</dbReference>
<dbReference type="EMBL" id="QHHQ01000007">
    <property type="protein sequence ID" value="RAH98177.1"/>
    <property type="molecule type" value="Genomic_DNA"/>
</dbReference>
<dbReference type="OrthoDB" id="9767116at2"/>
<dbReference type="PANTHER" id="PTHR40094">
    <property type="entry name" value="ALPHA-2-MACROGLOBULIN HOMOLOG"/>
    <property type="match status" value="1"/>
</dbReference>
<dbReference type="SMART" id="SM00223">
    <property type="entry name" value="APPLE"/>
    <property type="match status" value="1"/>
</dbReference>
<dbReference type="SMART" id="SM01360">
    <property type="entry name" value="A2M"/>
    <property type="match status" value="1"/>
</dbReference>
<dbReference type="GO" id="GO:0004866">
    <property type="term" value="F:endopeptidase inhibitor activity"/>
    <property type="evidence" value="ECO:0007669"/>
    <property type="project" value="InterPro"/>
</dbReference>
<organism evidence="6 7">
    <name type="scientific">Acuticoccus sediminis</name>
    <dbReference type="NCBI Taxonomy" id="2184697"/>
    <lineage>
        <taxon>Bacteria</taxon>
        <taxon>Pseudomonadati</taxon>
        <taxon>Pseudomonadota</taxon>
        <taxon>Alphaproteobacteria</taxon>
        <taxon>Hyphomicrobiales</taxon>
        <taxon>Amorphaceae</taxon>
        <taxon>Acuticoccus</taxon>
    </lineage>
</organism>
<dbReference type="Pfam" id="PF01835">
    <property type="entry name" value="MG2"/>
    <property type="match status" value="1"/>
</dbReference>
<dbReference type="Pfam" id="PF00207">
    <property type="entry name" value="A2M"/>
    <property type="match status" value="1"/>
</dbReference>
<dbReference type="InterPro" id="IPR001599">
    <property type="entry name" value="Macroglobln_a2"/>
</dbReference>
<accession>A0A8B2NN78</accession>